<dbReference type="InterPro" id="IPR051534">
    <property type="entry name" value="CBASS_pafABC_assoc_protein"/>
</dbReference>
<reference evidence="4 5" key="1">
    <citation type="submission" date="2023-04" db="EMBL/GenBank/DDBJ databases">
        <title>Fusibacter bizertensis strain WBS, isolated from littoral bottom sediments of the Arctic seas - biochemical and genomic analysis.</title>
        <authorList>
            <person name="Brioukhanov A.L."/>
        </authorList>
    </citation>
    <scope>NUCLEOTIDE SEQUENCE [LARGE SCALE GENOMIC DNA]</scope>
    <source>
        <strain evidence="4 5">WBS</strain>
    </source>
</reference>
<dbReference type="PROSITE" id="PS51000">
    <property type="entry name" value="HTH_DEOR_2"/>
    <property type="match status" value="1"/>
</dbReference>
<dbReference type="PANTHER" id="PTHR34580:SF1">
    <property type="entry name" value="PROTEIN PAFC"/>
    <property type="match status" value="1"/>
</dbReference>
<dbReference type="InterPro" id="IPR036388">
    <property type="entry name" value="WH-like_DNA-bd_sf"/>
</dbReference>
<evidence type="ECO:0000256" key="1">
    <source>
        <dbReference type="ARBA" id="ARBA00023015"/>
    </source>
</evidence>
<dbReference type="Proteomes" id="UP001158045">
    <property type="component" value="Unassembled WGS sequence"/>
</dbReference>
<dbReference type="Gene3D" id="1.10.10.10">
    <property type="entry name" value="Winged helix-like DNA-binding domain superfamily/Winged helix DNA-binding domain"/>
    <property type="match status" value="1"/>
</dbReference>
<name>A0ABT6NCI1_9FIRM</name>
<protein>
    <submittedName>
        <fullName evidence="4">YafY family protein</fullName>
    </submittedName>
</protein>
<keyword evidence="5" id="KW-1185">Reference proteome</keyword>
<dbReference type="InterPro" id="IPR028349">
    <property type="entry name" value="PafC-like"/>
</dbReference>
<evidence type="ECO:0000313" key="4">
    <source>
        <dbReference type="EMBL" id="MDH8678121.1"/>
    </source>
</evidence>
<feature type="domain" description="HTH deoR-type" evidence="3">
    <location>
        <begin position="2"/>
        <end position="61"/>
    </location>
</feature>
<sequence length="287" mass="32951">MKLERMLAIINILTERGKVTAPELAQMLEVSKRTINRDIDSLCLAGVPIVTTQGYNGGVYLMEGYTFDKRILKEDELSDIVAGLKGVTSIQKNQTGHMLLQKRLSGASDFLSIDLASHYTESLSSKTEILKLAAMNHQSVMFDYYSPKGKTLRTVNPYRMLYRWSYWYLLGWCTESKDFRFFKLNRLWELKLTDIKFEPLMITDDNLLMGTHMVDDQPFEVMFSKSVEYQIIESYGPSSYVHTKEGLHFKGQYSNIGYIISWILSFGKDAKVIGPDELTRAVEEQRG</sequence>
<dbReference type="SUPFAM" id="SSF46785">
    <property type="entry name" value="Winged helix' DNA-binding domain"/>
    <property type="match status" value="1"/>
</dbReference>
<dbReference type="InterPro" id="IPR057727">
    <property type="entry name" value="WCX_dom"/>
</dbReference>
<dbReference type="InterPro" id="IPR001034">
    <property type="entry name" value="DeoR_HTH"/>
</dbReference>
<dbReference type="Pfam" id="PF08279">
    <property type="entry name" value="HTH_11"/>
    <property type="match status" value="1"/>
</dbReference>
<gene>
    <name evidence="4" type="ORF">QE109_08175</name>
</gene>
<dbReference type="Pfam" id="PF13280">
    <property type="entry name" value="WYL"/>
    <property type="match status" value="1"/>
</dbReference>
<dbReference type="PROSITE" id="PS52050">
    <property type="entry name" value="WYL"/>
    <property type="match status" value="1"/>
</dbReference>
<dbReference type="InterPro" id="IPR013196">
    <property type="entry name" value="HTH_11"/>
</dbReference>
<evidence type="ECO:0000313" key="5">
    <source>
        <dbReference type="Proteomes" id="UP001158045"/>
    </source>
</evidence>
<dbReference type="PANTHER" id="PTHR34580">
    <property type="match status" value="1"/>
</dbReference>
<dbReference type="RefSeq" id="WP_281093948.1">
    <property type="nucleotide sequence ID" value="NZ_JARYZI010000004.1"/>
</dbReference>
<organism evidence="4 5">
    <name type="scientific">Fusibacter bizertensis</name>
    <dbReference type="NCBI Taxonomy" id="1488331"/>
    <lineage>
        <taxon>Bacteria</taxon>
        <taxon>Bacillati</taxon>
        <taxon>Bacillota</taxon>
        <taxon>Clostridia</taxon>
        <taxon>Eubacteriales</taxon>
        <taxon>Eubacteriales Family XII. Incertae Sedis</taxon>
        <taxon>Fusibacter</taxon>
    </lineage>
</organism>
<dbReference type="PIRSF" id="PIRSF016838">
    <property type="entry name" value="PafC"/>
    <property type="match status" value="1"/>
</dbReference>
<accession>A0ABT6NCI1</accession>
<evidence type="ECO:0000256" key="2">
    <source>
        <dbReference type="ARBA" id="ARBA00023163"/>
    </source>
</evidence>
<dbReference type="InterPro" id="IPR026881">
    <property type="entry name" value="WYL_dom"/>
</dbReference>
<keyword evidence="2" id="KW-0804">Transcription</keyword>
<evidence type="ECO:0000259" key="3">
    <source>
        <dbReference type="PROSITE" id="PS51000"/>
    </source>
</evidence>
<proteinExistence type="predicted"/>
<dbReference type="Pfam" id="PF25583">
    <property type="entry name" value="WCX"/>
    <property type="match status" value="1"/>
</dbReference>
<keyword evidence="1" id="KW-0805">Transcription regulation</keyword>
<dbReference type="EMBL" id="JARYZI010000004">
    <property type="protein sequence ID" value="MDH8678121.1"/>
    <property type="molecule type" value="Genomic_DNA"/>
</dbReference>
<comment type="caution">
    <text evidence="4">The sequence shown here is derived from an EMBL/GenBank/DDBJ whole genome shotgun (WGS) entry which is preliminary data.</text>
</comment>
<dbReference type="InterPro" id="IPR036390">
    <property type="entry name" value="WH_DNA-bd_sf"/>
</dbReference>